<comment type="caution">
    <text evidence="5">The sequence shown here is derived from an EMBL/GenBank/DDBJ whole genome shotgun (WGS) entry which is preliminary data.</text>
</comment>
<proteinExistence type="inferred from homology"/>
<keyword evidence="3" id="KW-0081">Bacteriolytic enzyme</keyword>
<comment type="similarity">
    <text evidence="1">Belongs to the glycosyl hydrolase 22 family.</text>
</comment>
<dbReference type="EMBL" id="JAGKHQ010000014">
    <property type="protein sequence ID" value="KAG7498513.1"/>
    <property type="molecule type" value="Genomic_DNA"/>
</dbReference>
<keyword evidence="6" id="KW-1185">Reference proteome</keyword>
<dbReference type="Pfam" id="PF00062">
    <property type="entry name" value="Lys"/>
    <property type="match status" value="1"/>
</dbReference>
<accession>A0AAV6R076</accession>
<sequence>MLKAQGMDGYKGYSISDWLCLTQSESYYNTKATNHDSDGSTCYGIFQVNSYYWCYDGQGHTSNLCQVNCSELLKDDAVAAIKCAKYVVQYHNGMNAWVSWGRHCEGRDLSYFVSGCGV</sequence>
<evidence type="ECO:0000256" key="1">
    <source>
        <dbReference type="ARBA" id="ARBA00010859"/>
    </source>
</evidence>
<gene>
    <name evidence="5" type="ORF">JOB18_011197</name>
</gene>
<name>A0AAV6R076_SOLSE</name>
<keyword evidence="3" id="KW-0929">Antimicrobial</keyword>
<evidence type="ECO:0000313" key="5">
    <source>
        <dbReference type="EMBL" id="KAG7498513.1"/>
    </source>
</evidence>
<evidence type="ECO:0000256" key="3">
    <source>
        <dbReference type="ARBA" id="ARBA00022638"/>
    </source>
</evidence>
<dbReference type="PANTHER" id="PTHR11407:SF63">
    <property type="entry name" value="LYSOZYME C"/>
    <property type="match status" value="1"/>
</dbReference>
<dbReference type="SMART" id="SM00263">
    <property type="entry name" value="LYZ1"/>
    <property type="match status" value="1"/>
</dbReference>
<dbReference type="PANTHER" id="PTHR11407">
    <property type="entry name" value="LYSOZYME C"/>
    <property type="match status" value="1"/>
</dbReference>
<dbReference type="GO" id="GO:0003796">
    <property type="term" value="F:lysozyme activity"/>
    <property type="evidence" value="ECO:0007669"/>
    <property type="project" value="UniProtKB-EC"/>
</dbReference>
<reference evidence="5 6" key="1">
    <citation type="journal article" date="2021" name="Sci. Rep.">
        <title>Chromosome anchoring in Senegalese sole (Solea senegalensis) reveals sex-associated markers and genome rearrangements in flatfish.</title>
        <authorList>
            <person name="Guerrero-Cozar I."/>
            <person name="Gomez-Garrido J."/>
            <person name="Berbel C."/>
            <person name="Martinez-Blanch J.F."/>
            <person name="Alioto T."/>
            <person name="Claros M.G."/>
            <person name="Gagnaire P.A."/>
            <person name="Manchado M."/>
        </authorList>
    </citation>
    <scope>NUCLEOTIDE SEQUENCE [LARGE SCALE GENOMIC DNA]</scope>
    <source>
        <strain evidence="5">Sse05_10M</strain>
    </source>
</reference>
<organism evidence="5 6">
    <name type="scientific">Solea senegalensis</name>
    <name type="common">Senegalese sole</name>
    <dbReference type="NCBI Taxonomy" id="28829"/>
    <lineage>
        <taxon>Eukaryota</taxon>
        <taxon>Metazoa</taxon>
        <taxon>Chordata</taxon>
        <taxon>Craniata</taxon>
        <taxon>Vertebrata</taxon>
        <taxon>Euteleostomi</taxon>
        <taxon>Actinopterygii</taxon>
        <taxon>Neopterygii</taxon>
        <taxon>Teleostei</taxon>
        <taxon>Neoteleostei</taxon>
        <taxon>Acanthomorphata</taxon>
        <taxon>Carangaria</taxon>
        <taxon>Pleuronectiformes</taxon>
        <taxon>Pleuronectoidei</taxon>
        <taxon>Soleidae</taxon>
        <taxon>Solea</taxon>
    </lineage>
</organism>
<dbReference type="PROSITE" id="PS51348">
    <property type="entry name" value="GLYCOSYL_HYDROL_F22_2"/>
    <property type="match status" value="1"/>
</dbReference>
<evidence type="ECO:0000256" key="4">
    <source>
        <dbReference type="ARBA" id="ARBA00023157"/>
    </source>
</evidence>
<evidence type="ECO:0000256" key="2">
    <source>
        <dbReference type="ARBA" id="ARBA00012732"/>
    </source>
</evidence>
<dbReference type="GO" id="GO:0042742">
    <property type="term" value="P:defense response to bacterium"/>
    <property type="evidence" value="ECO:0007669"/>
    <property type="project" value="UniProtKB-KW"/>
</dbReference>
<dbReference type="InterPro" id="IPR001916">
    <property type="entry name" value="Glyco_hydro_22"/>
</dbReference>
<dbReference type="FunFam" id="1.10.530.10:FF:000001">
    <property type="entry name" value="Lysozyme C"/>
    <property type="match status" value="1"/>
</dbReference>
<protein>
    <recommendedName>
        <fullName evidence="2">lysozyme</fullName>
        <ecNumber evidence="2">3.2.1.17</ecNumber>
    </recommendedName>
</protein>
<keyword evidence="4" id="KW-1015">Disulfide bond</keyword>
<dbReference type="Proteomes" id="UP000693946">
    <property type="component" value="Linkage Group LG21"/>
</dbReference>
<dbReference type="AlphaFoldDB" id="A0AAV6R076"/>
<dbReference type="GO" id="GO:0031640">
    <property type="term" value="P:killing of cells of another organism"/>
    <property type="evidence" value="ECO:0007669"/>
    <property type="project" value="UniProtKB-KW"/>
</dbReference>
<dbReference type="CDD" id="cd16897">
    <property type="entry name" value="LYZ_C"/>
    <property type="match status" value="1"/>
</dbReference>
<evidence type="ECO:0000313" key="6">
    <source>
        <dbReference type="Proteomes" id="UP000693946"/>
    </source>
</evidence>
<dbReference type="EC" id="3.2.1.17" evidence="2"/>